<organism evidence="7 8">
    <name type="scientific">Polyangium mundeleinium</name>
    <dbReference type="NCBI Taxonomy" id="2995306"/>
    <lineage>
        <taxon>Bacteria</taxon>
        <taxon>Pseudomonadati</taxon>
        <taxon>Myxococcota</taxon>
        <taxon>Polyangia</taxon>
        <taxon>Polyangiales</taxon>
        <taxon>Polyangiaceae</taxon>
        <taxon>Polyangium</taxon>
    </lineage>
</organism>
<feature type="domain" description="HTH lysR-type" evidence="6">
    <location>
        <begin position="1"/>
        <end position="60"/>
    </location>
</feature>
<evidence type="ECO:0000256" key="5">
    <source>
        <dbReference type="SAM" id="MobiDB-lite"/>
    </source>
</evidence>
<dbReference type="Pfam" id="PF00126">
    <property type="entry name" value="HTH_1"/>
    <property type="match status" value="1"/>
</dbReference>
<evidence type="ECO:0000313" key="8">
    <source>
        <dbReference type="Proteomes" id="UP001221411"/>
    </source>
</evidence>
<keyword evidence="2" id="KW-0805">Transcription regulation</keyword>
<dbReference type="InterPro" id="IPR005119">
    <property type="entry name" value="LysR_subst-bd"/>
</dbReference>
<keyword evidence="3" id="KW-0238">DNA-binding</keyword>
<evidence type="ECO:0000256" key="3">
    <source>
        <dbReference type="ARBA" id="ARBA00023125"/>
    </source>
</evidence>
<reference evidence="7 8" key="1">
    <citation type="submission" date="2022-11" db="EMBL/GenBank/DDBJ databases">
        <title>Minimal conservation of predation-associated metabolite biosynthetic gene clusters underscores biosynthetic potential of Myxococcota including descriptions for ten novel species: Archangium lansinium sp. nov., Myxococcus landrumus sp. nov., Nannocystis bai.</title>
        <authorList>
            <person name="Ahearne A."/>
            <person name="Stevens C."/>
            <person name="Dowd S."/>
        </authorList>
    </citation>
    <scope>NUCLEOTIDE SEQUENCE [LARGE SCALE GENOMIC DNA]</scope>
    <source>
        <strain evidence="7 8">RJM3</strain>
    </source>
</reference>
<evidence type="ECO:0000259" key="6">
    <source>
        <dbReference type="PROSITE" id="PS50931"/>
    </source>
</evidence>
<dbReference type="SUPFAM" id="SSF46785">
    <property type="entry name" value="Winged helix' DNA-binding domain"/>
    <property type="match status" value="1"/>
</dbReference>
<comment type="caution">
    <text evidence="7">The sequence shown here is derived from an EMBL/GenBank/DDBJ whole genome shotgun (WGS) entry which is preliminary data.</text>
</comment>
<dbReference type="Pfam" id="PF03466">
    <property type="entry name" value="LysR_substrate"/>
    <property type="match status" value="1"/>
</dbReference>
<dbReference type="Proteomes" id="UP001221411">
    <property type="component" value="Unassembled WGS sequence"/>
</dbReference>
<dbReference type="EMBL" id="JAQNDO010000001">
    <property type="protein sequence ID" value="MDC0740736.1"/>
    <property type="molecule type" value="Genomic_DNA"/>
</dbReference>
<feature type="region of interest" description="Disordered" evidence="5">
    <location>
        <begin position="305"/>
        <end position="325"/>
    </location>
</feature>
<keyword evidence="4" id="KW-0804">Transcription</keyword>
<dbReference type="InterPro" id="IPR000847">
    <property type="entry name" value="LysR_HTH_N"/>
</dbReference>
<evidence type="ECO:0000256" key="2">
    <source>
        <dbReference type="ARBA" id="ARBA00023015"/>
    </source>
</evidence>
<sequence length="325" mass="36074">MDNRAGEMQVFVRVVEARSFSEAARQLRMTPSTVSKLVSRIEARMGVRLVERSTRRLSLTDEGQLYFERSRALLAELEDLERELARGGAHASGTVRVSASVAFGARGLVPLLPAFWQAYPDIVVDLSLSDEIVDLYLDRTDVAFRIGALTDSNLVARKIGTARRRIVGSPAYLKRHGTPRTVEDLDHHNCLGFNFRRAAPVWPHRQGGRLVDRMVQGSLLANNGETVRTMAIAGVGLARLADFHIDPDIAAGRLVEVLTSEEHSDAEDVHALHLGGQRVPPRVRVFLDYTVPRLQAFMAGKGRDDVVRRSSQPRATKKRVDPACR</sequence>
<dbReference type="PROSITE" id="PS50931">
    <property type="entry name" value="HTH_LYSR"/>
    <property type="match status" value="1"/>
</dbReference>
<evidence type="ECO:0000256" key="1">
    <source>
        <dbReference type="ARBA" id="ARBA00009437"/>
    </source>
</evidence>
<dbReference type="InterPro" id="IPR036388">
    <property type="entry name" value="WH-like_DNA-bd_sf"/>
</dbReference>
<dbReference type="SUPFAM" id="SSF53850">
    <property type="entry name" value="Periplasmic binding protein-like II"/>
    <property type="match status" value="1"/>
</dbReference>
<accession>A0ABT5EG35</accession>
<dbReference type="PANTHER" id="PTHR30537:SF71">
    <property type="entry name" value="TRANSCRIPTIONAL REGULATORY PROTEIN"/>
    <property type="match status" value="1"/>
</dbReference>
<protein>
    <submittedName>
        <fullName evidence="7">LysR family transcriptional regulator</fullName>
    </submittedName>
</protein>
<dbReference type="RefSeq" id="WP_271915937.1">
    <property type="nucleotide sequence ID" value="NZ_JAQNDO010000001.1"/>
</dbReference>
<dbReference type="PANTHER" id="PTHR30537">
    <property type="entry name" value="HTH-TYPE TRANSCRIPTIONAL REGULATOR"/>
    <property type="match status" value="1"/>
</dbReference>
<dbReference type="Gene3D" id="3.40.190.290">
    <property type="match status" value="1"/>
</dbReference>
<gene>
    <name evidence="7" type="ORF">POL67_05220</name>
</gene>
<comment type="similarity">
    <text evidence="1">Belongs to the LysR transcriptional regulatory family.</text>
</comment>
<keyword evidence="8" id="KW-1185">Reference proteome</keyword>
<evidence type="ECO:0000313" key="7">
    <source>
        <dbReference type="EMBL" id="MDC0740736.1"/>
    </source>
</evidence>
<dbReference type="Gene3D" id="1.10.10.10">
    <property type="entry name" value="Winged helix-like DNA-binding domain superfamily/Winged helix DNA-binding domain"/>
    <property type="match status" value="1"/>
</dbReference>
<dbReference type="InterPro" id="IPR036390">
    <property type="entry name" value="WH_DNA-bd_sf"/>
</dbReference>
<dbReference type="InterPro" id="IPR058163">
    <property type="entry name" value="LysR-type_TF_proteobact-type"/>
</dbReference>
<name>A0ABT5EG35_9BACT</name>
<proteinExistence type="inferred from homology"/>
<evidence type="ECO:0000256" key="4">
    <source>
        <dbReference type="ARBA" id="ARBA00023163"/>
    </source>
</evidence>